<evidence type="ECO:0000313" key="9">
    <source>
        <dbReference type="Proteomes" id="UP000597507"/>
    </source>
</evidence>
<keyword evidence="7" id="KW-0812">Transmembrane</keyword>
<comment type="caution">
    <text evidence="8">The sequence shown here is derived from an EMBL/GenBank/DDBJ whole genome shotgun (WGS) entry which is preliminary data.</text>
</comment>
<keyword evidence="7" id="KW-0472">Membrane</keyword>
<evidence type="ECO:0000313" key="8">
    <source>
        <dbReference type="EMBL" id="GGG34745.1"/>
    </source>
</evidence>
<organism evidence="8 9">
    <name type="scientific">Caldovatus sediminis</name>
    <dbReference type="NCBI Taxonomy" id="2041189"/>
    <lineage>
        <taxon>Bacteria</taxon>
        <taxon>Pseudomonadati</taxon>
        <taxon>Pseudomonadota</taxon>
        <taxon>Alphaproteobacteria</taxon>
        <taxon>Acetobacterales</taxon>
        <taxon>Roseomonadaceae</taxon>
        <taxon>Caldovatus</taxon>
    </lineage>
</organism>
<dbReference type="EMBL" id="BMKS01000006">
    <property type="protein sequence ID" value="GGG34745.1"/>
    <property type="molecule type" value="Genomic_DNA"/>
</dbReference>
<dbReference type="AlphaFoldDB" id="A0A8J3EB92"/>
<evidence type="ECO:0000256" key="2">
    <source>
        <dbReference type="ARBA" id="ARBA00009840"/>
    </source>
</evidence>
<dbReference type="GO" id="GO:0006310">
    <property type="term" value="P:DNA recombination"/>
    <property type="evidence" value="ECO:0007669"/>
    <property type="project" value="UniProtKB-KW"/>
</dbReference>
<dbReference type="InterPro" id="IPR003798">
    <property type="entry name" value="DNA_recombination_RmuC"/>
</dbReference>
<keyword evidence="4 6" id="KW-0175">Coiled coil</keyword>
<dbReference type="PANTHER" id="PTHR30563">
    <property type="entry name" value="DNA RECOMBINATION PROTEIN RMUC"/>
    <property type="match status" value="1"/>
</dbReference>
<evidence type="ECO:0000256" key="6">
    <source>
        <dbReference type="SAM" id="Coils"/>
    </source>
</evidence>
<dbReference type="RefSeq" id="WP_188900351.1">
    <property type="nucleotide sequence ID" value="NZ_BMKS01000006.1"/>
</dbReference>
<evidence type="ECO:0000256" key="4">
    <source>
        <dbReference type="ARBA" id="ARBA00023054"/>
    </source>
</evidence>
<feature type="transmembrane region" description="Helical" evidence="7">
    <location>
        <begin position="6"/>
        <end position="28"/>
    </location>
</feature>
<evidence type="ECO:0000256" key="1">
    <source>
        <dbReference type="ARBA" id="ARBA00003416"/>
    </source>
</evidence>
<name>A0A8J3EB92_9PROT</name>
<sequence>MPDWLLPLLVPAAAALAAGLLVAAFLLARRRRGGVGEALAMLAGRLEALAATQERLAAATADRLRAQERLIADRLDEAAARTQAQAARIHERLAVIDSARANIEALGAQVGTLERILGDKQARGAFGEVQLRELVEDRLPPGGFAWQHVLSNGTRCDCLIRLPHPPGPIVVDSKFPLEAWNALRAAAEAERPAAARRFAADVRRHVEAIAAKYVLPGETAEGALMFVPSEAICAALHAEHPALVAEAARRGVWIVSPNTMWAVLTTMRGLMRDLRLKAEAHRIRVEVDRLMEELGRLDRRVAALRGHFAQMQQDVAEIETTSRKIARRGQAIQLVELPEDAPPPARAAG</sequence>
<dbReference type="PANTHER" id="PTHR30563:SF0">
    <property type="entry name" value="DNA RECOMBINATION PROTEIN RMUC"/>
    <property type="match status" value="1"/>
</dbReference>
<evidence type="ECO:0000256" key="5">
    <source>
        <dbReference type="ARBA" id="ARBA00023172"/>
    </source>
</evidence>
<feature type="coiled-coil region" evidence="6">
    <location>
        <begin position="280"/>
        <end position="307"/>
    </location>
</feature>
<keyword evidence="7" id="KW-1133">Transmembrane helix</keyword>
<protein>
    <recommendedName>
        <fullName evidence="3">DNA recombination protein RmuC homolog</fullName>
    </recommendedName>
</protein>
<gene>
    <name evidence="8" type="ORF">GCM10010964_23310</name>
</gene>
<comment type="function">
    <text evidence="1">Involved in DNA recombination.</text>
</comment>
<proteinExistence type="inferred from homology"/>
<evidence type="ECO:0000256" key="3">
    <source>
        <dbReference type="ARBA" id="ARBA00021840"/>
    </source>
</evidence>
<keyword evidence="5" id="KW-0233">DNA recombination</keyword>
<comment type="similarity">
    <text evidence="2">Belongs to the RmuC family.</text>
</comment>
<keyword evidence="9" id="KW-1185">Reference proteome</keyword>
<reference evidence="8 9" key="1">
    <citation type="journal article" date="2014" name="Int. J. Syst. Evol. Microbiol.">
        <title>Complete genome sequence of Corynebacterium casei LMG S-19264T (=DSM 44701T), isolated from a smear-ripened cheese.</title>
        <authorList>
            <consortium name="US DOE Joint Genome Institute (JGI-PGF)"/>
            <person name="Walter F."/>
            <person name="Albersmeier A."/>
            <person name="Kalinowski J."/>
            <person name="Ruckert C."/>
        </authorList>
    </citation>
    <scope>NUCLEOTIDE SEQUENCE [LARGE SCALE GENOMIC DNA]</scope>
    <source>
        <strain evidence="8 9">CGMCC 1.16330</strain>
    </source>
</reference>
<dbReference type="Pfam" id="PF02646">
    <property type="entry name" value="RmuC"/>
    <property type="match status" value="1"/>
</dbReference>
<accession>A0A8J3EB92</accession>
<evidence type="ECO:0000256" key="7">
    <source>
        <dbReference type="SAM" id="Phobius"/>
    </source>
</evidence>
<dbReference type="Proteomes" id="UP000597507">
    <property type="component" value="Unassembled WGS sequence"/>
</dbReference>